<comment type="subcellular location">
    <subcellularLocation>
        <location evidence="3">Cytoplasm</location>
    </subcellularLocation>
</comment>
<dbReference type="NCBIfam" id="TIGR00172">
    <property type="entry name" value="maf"/>
    <property type="match status" value="1"/>
</dbReference>
<dbReference type="PIRSF" id="PIRSF006305">
    <property type="entry name" value="Maf"/>
    <property type="match status" value="1"/>
</dbReference>
<dbReference type="EC" id="3.6.1.9" evidence="3"/>
<dbReference type="OrthoDB" id="9807767at2"/>
<organism evidence="4 5">
    <name type="scientific">Cohnella lupini</name>
    <dbReference type="NCBI Taxonomy" id="1294267"/>
    <lineage>
        <taxon>Bacteria</taxon>
        <taxon>Bacillati</taxon>
        <taxon>Bacillota</taxon>
        <taxon>Bacilli</taxon>
        <taxon>Bacillales</taxon>
        <taxon>Paenibacillaceae</taxon>
        <taxon>Cohnella</taxon>
    </lineage>
</organism>
<dbReference type="InterPro" id="IPR003697">
    <property type="entry name" value="Maf-like"/>
</dbReference>
<keyword evidence="3" id="KW-0546">Nucleotide metabolism</keyword>
<dbReference type="CDD" id="cd00555">
    <property type="entry name" value="Maf"/>
    <property type="match status" value="1"/>
</dbReference>
<feature type="site" description="Important for substrate specificity" evidence="3">
    <location>
        <position position="166"/>
    </location>
</feature>
<dbReference type="AlphaFoldDB" id="A0A3D9IQR5"/>
<comment type="caution">
    <text evidence="4">The sequence shown here is derived from an EMBL/GenBank/DDBJ whole genome shotgun (WGS) entry which is preliminary data.</text>
</comment>
<proteinExistence type="inferred from homology"/>
<dbReference type="SUPFAM" id="SSF52972">
    <property type="entry name" value="ITPase-like"/>
    <property type="match status" value="1"/>
</dbReference>
<dbReference type="PANTHER" id="PTHR43213">
    <property type="entry name" value="BIFUNCTIONAL DTTP/UTP PYROPHOSPHATASE/METHYLTRANSFERASE PROTEIN-RELATED"/>
    <property type="match status" value="1"/>
</dbReference>
<evidence type="ECO:0000313" key="5">
    <source>
        <dbReference type="Proteomes" id="UP000256869"/>
    </source>
</evidence>
<dbReference type="HAMAP" id="MF_00528">
    <property type="entry name" value="Maf"/>
    <property type="match status" value="1"/>
</dbReference>
<evidence type="ECO:0000256" key="1">
    <source>
        <dbReference type="ARBA" id="ARBA00001968"/>
    </source>
</evidence>
<comment type="catalytic activity">
    <reaction evidence="3">
        <text>UTP + H2O = UMP + diphosphate + H(+)</text>
        <dbReference type="Rhea" id="RHEA:29395"/>
        <dbReference type="ChEBI" id="CHEBI:15377"/>
        <dbReference type="ChEBI" id="CHEBI:15378"/>
        <dbReference type="ChEBI" id="CHEBI:33019"/>
        <dbReference type="ChEBI" id="CHEBI:46398"/>
        <dbReference type="ChEBI" id="CHEBI:57865"/>
        <dbReference type="EC" id="3.6.1.9"/>
    </reaction>
</comment>
<comment type="caution">
    <text evidence="3">Lacks conserved residue(s) required for the propagation of feature annotation.</text>
</comment>
<dbReference type="GO" id="GO:0005737">
    <property type="term" value="C:cytoplasm"/>
    <property type="evidence" value="ECO:0007669"/>
    <property type="project" value="UniProtKB-SubCell"/>
</dbReference>
<evidence type="ECO:0000313" key="4">
    <source>
        <dbReference type="EMBL" id="RED64111.1"/>
    </source>
</evidence>
<keyword evidence="5" id="KW-1185">Reference proteome</keyword>
<feature type="site" description="Important for substrate specificity" evidence="3">
    <location>
        <position position="82"/>
    </location>
</feature>
<comment type="catalytic activity">
    <reaction evidence="3">
        <text>dTTP + H2O = dTMP + diphosphate + H(+)</text>
        <dbReference type="Rhea" id="RHEA:28534"/>
        <dbReference type="ChEBI" id="CHEBI:15377"/>
        <dbReference type="ChEBI" id="CHEBI:15378"/>
        <dbReference type="ChEBI" id="CHEBI:33019"/>
        <dbReference type="ChEBI" id="CHEBI:37568"/>
        <dbReference type="ChEBI" id="CHEBI:63528"/>
        <dbReference type="EC" id="3.6.1.9"/>
    </reaction>
</comment>
<reference evidence="4 5" key="1">
    <citation type="submission" date="2018-07" db="EMBL/GenBank/DDBJ databases">
        <title>Genomic Encyclopedia of Type Strains, Phase III (KMG-III): the genomes of soil and plant-associated and newly described type strains.</title>
        <authorList>
            <person name="Whitman W."/>
        </authorList>
    </citation>
    <scope>NUCLEOTIDE SEQUENCE [LARGE SCALE GENOMIC DNA]</scope>
    <source>
        <strain evidence="4 5">CECT 8236</strain>
    </source>
</reference>
<name>A0A3D9IQR5_9BACL</name>
<sequence>MSSAISNNPTLVLASSSPRRRELISLLGLPVRIVPSNADEHTPEDWTPDQIVEGLALRKASAVKNEMMSGNGDSSIVVGSDTIVVLNGEVMGKPRDEQDAKDMLHRLSGNVHEVYTGVSCIRVSDSKTVTAHRVTKVKMRALTEGQISRYVATGEPMDKAGAYGIQEIGALLVESIEGCYFNVVGLPVSLLALQLEQFDVTVP</sequence>
<dbReference type="RefSeq" id="WP_115992198.1">
    <property type="nucleotide sequence ID" value="NZ_QRDY01000003.1"/>
</dbReference>
<comment type="function">
    <text evidence="3">Nucleoside triphosphate pyrophosphatase that hydrolyzes dTTP and UTP. May have a dual role in cell division arrest and in preventing the incorporation of modified nucleotides into cellular nucleic acids.</text>
</comment>
<evidence type="ECO:0000256" key="3">
    <source>
        <dbReference type="HAMAP-Rule" id="MF_00528"/>
    </source>
</evidence>
<accession>A0A3D9IQR5</accession>
<comment type="cofactor">
    <cofactor evidence="1 3">
        <name>a divalent metal cation</name>
        <dbReference type="ChEBI" id="CHEBI:60240"/>
    </cofactor>
</comment>
<dbReference type="GO" id="GO:0036221">
    <property type="term" value="F:UTP diphosphatase activity"/>
    <property type="evidence" value="ECO:0007669"/>
    <property type="project" value="RHEA"/>
</dbReference>
<dbReference type="GO" id="GO:0009117">
    <property type="term" value="P:nucleotide metabolic process"/>
    <property type="evidence" value="ECO:0007669"/>
    <property type="project" value="UniProtKB-KW"/>
</dbReference>
<dbReference type="EMBL" id="QRDY01000003">
    <property type="protein sequence ID" value="RED64111.1"/>
    <property type="molecule type" value="Genomic_DNA"/>
</dbReference>
<dbReference type="Pfam" id="PF02545">
    <property type="entry name" value="Maf"/>
    <property type="match status" value="1"/>
</dbReference>
<feature type="active site" description="Proton acceptor" evidence="3">
    <location>
        <position position="81"/>
    </location>
</feature>
<protein>
    <recommendedName>
        <fullName evidence="3">dTTP/UTP pyrophosphatase</fullName>
        <shortName evidence="3">dTTPase/UTPase</shortName>
        <ecNumber evidence="3">3.6.1.9</ecNumber>
    </recommendedName>
    <alternativeName>
        <fullName evidence="3">Nucleoside triphosphate pyrophosphatase</fullName>
    </alternativeName>
    <alternativeName>
        <fullName evidence="3">Nucleotide pyrophosphatase</fullName>
        <shortName evidence="3">Nucleotide PPase</shortName>
    </alternativeName>
</protein>
<dbReference type="GO" id="GO:0036218">
    <property type="term" value="F:dTTP diphosphatase activity"/>
    <property type="evidence" value="ECO:0007669"/>
    <property type="project" value="RHEA"/>
</dbReference>
<comment type="similarity">
    <text evidence="3">Belongs to the Maf family. YhdE subfamily.</text>
</comment>
<keyword evidence="3" id="KW-0963">Cytoplasm</keyword>
<keyword evidence="2 3" id="KW-0378">Hydrolase</keyword>
<evidence type="ECO:0000256" key="2">
    <source>
        <dbReference type="ARBA" id="ARBA00022801"/>
    </source>
</evidence>
<gene>
    <name evidence="4" type="ORF">DFP95_103354</name>
</gene>
<dbReference type="Gene3D" id="3.90.950.10">
    <property type="match status" value="1"/>
</dbReference>
<dbReference type="PANTHER" id="PTHR43213:SF5">
    <property type="entry name" value="BIFUNCTIONAL DTTP_UTP PYROPHOSPHATASE_METHYLTRANSFERASE PROTEIN-RELATED"/>
    <property type="match status" value="1"/>
</dbReference>
<dbReference type="InterPro" id="IPR029001">
    <property type="entry name" value="ITPase-like_fam"/>
</dbReference>
<dbReference type="Proteomes" id="UP000256869">
    <property type="component" value="Unassembled WGS sequence"/>
</dbReference>
<feature type="site" description="Important for substrate specificity" evidence="3">
    <location>
        <position position="19"/>
    </location>
</feature>